<comment type="similarity">
    <text evidence="1 7">Belongs to the cytochrome P450 family.</text>
</comment>
<keyword evidence="6 7" id="KW-0503">Monooxygenase</keyword>
<sequence length="407" mass="44152">MDTSPTATVPGYPMPRAAGCPFDPPPAVEELRAAPLAKVRIWDGSTPWLITRHADQRALLNDPRVSIDDRRPGFPHVTAHRAGRAHSTPRMVTNTDAPDHTRLRRMVTGPFLVKRVEAMRPAVQGIVDRVIDDMLAGPRPADLLTALALPVPSLVICALLGVPYRDHAFFHHNSSRALDRSLPPEEAEAAGQALIGYLDRLLREKLADPADDTLSDLGARVTAGEMSHDEAVHMGVALLIAGHETTATMISLGTLALLRDPGRLAALRERSEDPKAVAGAVEELLRYLTIVDSALRRVALADIEIGGATIRAGDGLLFDLAAANRDPDAFTGDPAALDPDRPARHHQAFGYGPHQCLGQSLARLELQVVYGTLYRRIPTLRLAVPFEEIEFLPDGITYGVRALPVTW</sequence>
<protein>
    <submittedName>
        <fullName evidence="8">Cytochrome P450</fullName>
    </submittedName>
</protein>
<keyword evidence="4 7" id="KW-0560">Oxidoreductase</keyword>
<dbReference type="InterPro" id="IPR036396">
    <property type="entry name" value="Cyt_P450_sf"/>
</dbReference>
<evidence type="ECO:0000256" key="3">
    <source>
        <dbReference type="ARBA" id="ARBA00022723"/>
    </source>
</evidence>
<evidence type="ECO:0000256" key="2">
    <source>
        <dbReference type="ARBA" id="ARBA00022617"/>
    </source>
</evidence>
<name>A0A1I6RQM2_9ACTN</name>
<evidence type="ECO:0000256" key="7">
    <source>
        <dbReference type="RuleBase" id="RU000461"/>
    </source>
</evidence>
<dbReference type="InterPro" id="IPR017972">
    <property type="entry name" value="Cyt_P450_CS"/>
</dbReference>
<dbReference type="GO" id="GO:0016705">
    <property type="term" value="F:oxidoreductase activity, acting on paired donors, with incorporation or reduction of molecular oxygen"/>
    <property type="evidence" value="ECO:0007669"/>
    <property type="project" value="InterPro"/>
</dbReference>
<keyword evidence="3 7" id="KW-0479">Metal-binding</keyword>
<dbReference type="Gene3D" id="1.10.630.10">
    <property type="entry name" value="Cytochrome P450"/>
    <property type="match status" value="1"/>
</dbReference>
<dbReference type="RefSeq" id="WP_093842748.1">
    <property type="nucleotide sequence ID" value="NZ_FPAB01000003.1"/>
</dbReference>
<dbReference type="PANTHER" id="PTHR46696">
    <property type="entry name" value="P450, PUTATIVE (EUROFUNG)-RELATED"/>
    <property type="match status" value="1"/>
</dbReference>
<dbReference type="Pfam" id="PF00067">
    <property type="entry name" value="p450"/>
    <property type="match status" value="1"/>
</dbReference>
<keyword evidence="2 7" id="KW-0349">Heme</keyword>
<dbReference type="InterPro" id="IPR002397">
    <property type="entry name" value="Cyt_P450_B"/>
</dbReference>
<dbReference type="PROSITE" id="PS00086">
    <property type="entry name" value="CYTOCHROME_P450"/>
    <property type="match status" value="1"/>
</dbReference>
<dbReference type="PRINTS" id="PR00385">
    <property type="entry name" value="P450"/>
</dbReference>
<keyword evidence="5 7" id="KW-0408">Iron</keyword>
<evidence type="ECO:0000313" key="8">
    <source>
        <dbReference type="EMBL" id="SFS67019.1"/>
    </source>
</evidence>
<dbReference type="GO" id="GO:0020037">
    <property type="term" value="F:heme binding"/>
    <property type="evidence" value="ECO:0007669"/>
    <property type="project" value="InterPro"/>
</dbReference>
<evidence type="ECO:0000256" key="1">
    <source>
        <dbReference type="ARBA" id="ARBA00010617"/>
    </source>
</evidence>
<evidence type="ECO:0000256" key="5">
    <source>
        <dbReference type="ARBA" id="ARBA00023004"/>
    </source>
</evidence>
<accession>A0A1I6RQM2</accession>
<dbReference type="STRING" id="1176198.SAMN05444716_103289"/>
<evidence type="ECO:0000256" key="6">
    <source>
        <dbReference type="ARBA" id="ARBA00023033"/>
    </source>
</evidence>
<dbReference type="FunFam" id="1.10.630.10:FF:000018">
    <property type="entry name" value="Cytochrome P450 monooxygenase"/>
    <property type="match status" value="1"/>
</dbReference>
<evidence type="ECO:0000256" key="4">
    <source>
        <dbReference type="ARBA" id="ARBA00023002"/>
    </source>
</evidence>
<dbReference type="GO" id="GO:0004497">
    <property type="term" value="F:monooxygenase activity"/>
    <property type="evidence" value="ECO:0007669"/>
    <property type="project" value="UniProtKB-KW"/>
</dbReference>
<reference evidence="9" key="1">
    <citation type="submission" date="2016-10" db="EMBL/GenBank/DDBJ databases">
        <authorList>
            <person name="Varghese N."/>
            <person name="Submissions S."/>
        </authorList>
    </citation>
    <scope>NUCLEOTIDE SEQUENCE [LARGE SCALE GENOMIC DNA]</scope>
    <source>
        <strain evidence="9">CGMCC 4.7047</strain>
    </source>
</reference>
<dbReference type="PANTHER" id="PTHR46696:SF1">
    <property type="entry name" value="CYTOCHROME P450 YJIB-RELATED"/>
    <property type="match status" value="1"/>
</dbReference>
<dbReference type="AlphaFoldDB" id="A0A1I6RQM2"/>
<organism evidence="8 9">
    <name type="scientific">Streptomyces harbinensis</name>
    <dbReference type="NCBI Taxonomy" id="1176198"/>
    <lineage>
        <taxon>Bacteria</taxon>
        <taxon>Bacillati</taxon>
        <taxon>Actinomycetota</taxon>
        <taxon>Actinomycetes</taxon>
        <taxon>Kitasatosporales</taxon>
        <taxon>Streptomycetaceae</taxon>
        <taxon>Streptomyces</taxon>
    </lineage>
</organism>
<dbReference type="GO" id="GO:0005506">
    <property type="term" value="F:iron ion binding"/>
    <property type="evidence" value="ECO:0007669"/>
    <property type="project" value="InterPro"/>
</dbReference>
<keyword evidence="9" id="KW-1185">Reference proteome</keyword>
<dbReference type="InterPro" id="IPR001128">
    <property type="entry name" value="Cyt_P450"/>
</dbReference>
<dbReference type="Proteomes" id="UP000198873">
    <property type="component" value="Unassembled WGS sequence"/>
</dbReference>
<dbReference type="CDD" id="cd11030">
    <property type="entry name" value="CYP105-like"/>
    <property type="match status" value="1"/>
</dbReference>
<proteinExistence type="inferred from homology"/>
<dbReference type="EMBL" id="FPAB01000003">
    <property type="protein sequence ID" value="SFS67019.1"/>
    <property type="molecule type" value="Genomic_DNA"/>
</dbReference>
<evidence type="ECO:0000313" key="9">
    <source>
        <dbReference type="Proteomes" id="UP000198873"/>
    </source>
</evidence>
<gene>
    <name evidence="8" type="ORF">SAMN05444716_103289</name>
</gene>
<dbReference type="PRINTS" id="PR00359">
    <property type="entry name" value="BP450"/>
</dbReference>
<dbReference type="SUPFAM" id="SSF48264">
    <property type="entry name" value="Cytochrome P450"/>
    <property type="match status" value="1"/>
</dbReference>